<feature type="signal peptide" evidence="1">
    <location>
        <begin position="1"/>
        <end position="17"/>
    </location>
</feature>
<dbReference type="PANTHER" id="PTHR47629">
    <property type="entry name" value="C-TYPE LECTIN-RELATED"/>
    <property type="match status" value="1"/>
</dbReference>
<dbReference type="HOGENOM" id="CLU_977364_0_0_1"/>
<dbReference type="OrthoDB" id="5904405at2759"/>
<dbReference type="Pfam" id="PF08277">
    <property type="entry name" value="PAN_3"/>
    <property type="match status" value="1"/>
</dbReference>
<dbReference type="Proteomes" id="UP000008068">
    <property type="component" value="Unassembled WGS sequence"/>
</dbReference>
<name>G0PGW5_CAEBE</name>
<dbReference type="FunCoup" id="G0PGW5">
    <property type="interactions" value="226"/>
</dbReference>
<dbReference type="EMBL" id="GL380448">
    <property type="protein sequence ID" value="EGT55843.1"/>
    <property type="molecule type" value="Genomic_DNA"/>
</dbReference>
<gene>
    <name evidence="3" type="ORF">CAEBREN_11567</name>
</gene>
<dbReference type="eggNOG" id="KOG4297">
    <property type="taxonomic scope" value="Eukaryota"/>
</dbReference>
<keyword evidence="1" id="KW-0732">Signal</keyword>
<evidence type="ECO:0000259" key="2">
    <source>
        <dbReference type="SMART" id="SM00605"/>
    </source>
</evidence>
<feature type="domain" description="PAN-3" evidence="2">
    <location>
        <begin position="4"/>
        <end position="141"/>
    </location>
</feature>
<reference evidence="4" key="1">
    <citation type="submission" date="2011-07" db="EMBL/GenBank/DDBJ databases">
        <authorList>
            <consortium name="Caenorhabditis brenneri Sequencing and Analysis Consortium"/>
            <person name="Wilson R.K."/>
        </authorList>
    </citation>
    <scope>NUCLEOTIDE SEQUENCE [LARGE SCALE GENOMIC DNA]</scope>
    <source>
        <strain evidence="4">PB2801</strain>
    </source>
</reference>
<proteinExistence type="predicted"/>
<dbReference type="SUPFAM" id="SSF56436">
    <property type="entry name" value="C-type lectin-like"/>
    <property type="match status" value="1"/>
</dbReference>
<sequence length="294" mass="32379">MPRLLLVFLSLSLPVSCKNILKMMIMYGTLTGKPSKTLSLERDNCVSTCLNDKECIAAFWKPKDNCQTYRIVLGYQEPDQIISIKKLTASQQNIVAVKTFFPSGTCPNLNTVINGSVTINKRMNNLNLAYSWKKTETGWTMSQSSSVVFSRGANFHLCGKLYRSEQSNGGFTQPEASRYCGTVNRKLLGTTGSGELTFLRKSTPVSVDGFSFWLGGTSSNCVNGKCNVSFQNSDIILNLCYIQKITWSDGWSLTTVEVIKSTVANPCIAVVNGEMVGRSCNEKMKGALCGWKIT</sequence>
<protein>
    <recommendedName>
        <fullName evidence="2">PAN-3 domain-containing protein</fullName>
    </recommendedName>
</protein>
<accession>G0PGW5</accession>
<dbReference type="InterPro" id="IPR006583">
    <property type="entry name" value="PAN-3_domain"/>
</dbReference>
<organism evidence="4">
    <name type="scientific">Caenorhabditis brenneri</name>
    <name type="common">Nematode worm</name>
    <dbReference type="NCBI Taxonomy" id="135651"/>
    <lineage>
        <taxon>Eukaryota</taxon>
        <taxon>Metazoa</taxon>
        <taxon>Ecdysozoa</taxon>
        <taxon>Nematoda</taxon>
        <taxon>Chromadorea</taxon>
        <taxon>Rhabditida</taxon>
        <taxon>Rhabditina</taxon>
        <taxon>Rhabditomorpha</taxon>
        <taxon>Rhabditoidea</taxon>
        <taxon>Rhabditidae</taxon>
        <taxon>Peloderinae</taxon>
        <taxon>Caenorhabditis</taxon>
    </lineage>
</organism>
<evidence type="ECO:0000313" key="3">
    <source>
        <dbReference type="EMBL" id="EGT55843.1"/>
    </source>
</evidence>
<dbReference type="InParanoid" id="G0PGW5"/>
<dbReference type="SMART" id="SM00605">
    <property type="entry name" value="CW"/>
    <property type="match status" value="1"/>
</dbReference>
<evidence type="ECO:0000256" key="1">
    <source>
        <dbReference type="SAM" id="SignalP"/>
    </source>
</evidence>
<dbReference type="InterPro" id="IPR016187">
    <property type="entry name" value="CTDL_fold"/>
</dbReference>
<dbReference type="PANTHER" id="PTHR47629:SF5">
    <property type="entry name" value="C-TYPE LECTIN-RELATED"/>
    <property type="match status" value="1"/>
</dbReference>
<feature type="chain" id="PRO_5003406965" description="PAN-3 domain-containing protein" evidence="1">
    <location>
        <begin position="18"/>
        <end position="294"/>
    </location>
</feature>
<dbReference type="AlphaFoldDB" id="G0PGW5"/>
<keyword evidence="4" id="KW-1185">Reference proteome</keyword>
<dbReference type="STRING" id="135651.G0PGW5"/>
<evidence type="ECO:0000313" key="4">
    <source>
        <dbReference type="Proteomes" id="UP000008068"/>
    </source>
</evidence>